<dbReference type="InterPro" id="IPR012337">
    <property type="entry name" value="RNaseH-like_sf"/>
</dbReference>
<dbReference type="Gene3D" id="3.30.420.10">
    <property type="entry name" value="Ribonuclease H-like superfamily/Ribonuclease H"/>
    <property type="match status" value="1"/>
</dbReference>
<reference evidence="21" key="2">
    <citation type="journal article" date="2014" name="BMC Genomics">
        <title>A genomic perspective to assessing quality of mass-reared SIT flies used in Mediterranean fruit fly (Ceratitis capitata) eradication in California.</title>
        <authorList>
            <person name="Calla B."/>
            <person name="Hall B."/>
            <person name="Hou S."/>
            <person name="Geib S.M."/>
        </authorList>
    </citation>
    <scope>NUCLEOTIDE SEQUENCE</scope>
</reference>
<dbReference type="Pfam" id="PF25597">
    <property type="entry name" value="SH3_retrovirus"/>
    <property type="match status" value="1"/>
</dbReference>
<evidence type="ECO:0000313" key="21">
    <source>
        <dbReference type="EMBL" id="JAB85819.1"/>
    </source>
</evidence>
<keyword evidence="18" id="KW-0863">Zinc-finger</keyword>
<dbReference type="GO" id="GO:0003964">
    <property type="term" value="F:RNA-directed DNA polymerase activity"/>
    <property type="evidence" value="ECO:0007669"/>
    <property type="project" value="UniProtKB-KW"/>
</dbReference>
<keyword evidence="13" id="KW-0695">RNA-directed DNA polymerase</keyword>
<dbReference type="Pfam" id="PF22936">
    <property type="entry name" value="Pol_BBD"/>
    <property type="match status" value="1"/>
</dbReference>
<keyword evidence="10" id="KW-0067">ATP-binding</keyword>
<evidence type="ECO:0000259" key="20">
    <source>
        <dbReference type="PROSITE" id="PS50994"/>
    </source>
</evidence>
<evidence type="ECO:0000256" key="7">
    <source>
        <dbReference type="ARBA" id="ARBA00022750"/>
    </source>
</evidence>
<dbReference type="InterPro" id="IPR013103">
    <property type="entry name" value="RVT_2"/>
</dbReference>
<keyword evidence="18" id="KW-0862">Zinc</keyword>
<dbReference type="GO" id="GO:0006508">
    <property type="term" value="P:proteolysis"/>
    <property type="evidence" value="ECO:0007669"/>
    <property type="project" value="UniProtKB-KW"/>
</dbReference>
<keyword evidence="9" id="KW-0378">Hydrolase</keyword>
<dbReference type="GO" id="GO:0005524">
    <property type="term" value="F:ATP binding"/>
    <property type="evidence" value="ECO:0007669"/>
    <property type="project" value="UniProtKB-KW"/>
</dbReference>
<comment type="function">
    <text evidence="1">The aspartyl protease (PR) mediates the proteolytic cleavages of the Gag and Gag-Pol polyproteins after assembly of the VLP.</text>
</comment>
<dbReference type="InterPro" id="IPR036875">
    <property type="entry name" value="Znf_CCHC_sf"/>
</dbReference>
<dbReference type="PANTHER" id="PTHR42648:SF11">
    <property type="entry name" value="TRANSPOSON TY4-P GAG-POL POLYPROTEIN"/>
    <property type="match status" value="1"/>
</dbReference>
<keyword evidence="3" id="KW-0645">Protease</keyword>
<dbReference type="InterPro" id="IPR057670">
    <property type="entry name" value="SH3_retrovirus"/>
</dbReference>
<feature type="domain" description="Integrase catalytic" evidence="20">
    <location>
        <begin position="278"/>
        <end position="456"/>
    </location>
</feature>
<keyword evidence="11" id="KW-0460">Magnesium</keyword>
<keyword evidence="5" id="KW-0479">Metal-binding</keyword>
<evidence type="ECO:0000256" key="1">
    <source>
        <dbReference type="ARBA" id="ARBA00002180"/>
    </source>
</evidence>
<dbReference type="GO" id="GO:0004519">
    <property type="term" value="F:endonuclease activity"/>
    <property type="evidence" value="ECO:0007669"/>
    <property type="project" value="UniProtKB-KW"/>
</dbReference>
<sequence length="821" mass="93288">MESFVVAIESRDNLPKIDVLVSKILETEIRQNDKSAVNDEKVFLTKSRKFGGKRFEHTRSNIICFKCGKAGHIRSQCRGFVAKENSSDKACCLFETKSQNRDMWLLDSGASSHMCMDKKFFNELEPKRQEIVLASGETIYAQGIGSVSLKTEFTNIKLHNVWYVPELTSNFFSIGKALKYGHTVKFSKNNAIMKTGKGENMLSAKLVGGVFVVKMALKKTAQKVNAIVETKQSVKWHERFGHVNMNDIRTLYNKKLVRGLNVTDIPNFQCMTCAMCKIHSLPFSGYGKVFSKNVLDLIHTDLCGPMRVKSLGGAFYFITFVDDFSRYVTVYFLKNKSDAFNAFKHFAVTAETQIGRKIKTVRSDNGREFTNMAFKNFCNEKGIVHQTSVGYTPQQNGVAERVNRTLTEMARCLLNGSGLNQYMWGEAINTAVYLRNRTVTKVLKDMTPYQVWYGKIPSVSHLKVFGCDVVSLKKGPHRGGKFDEKGIKLKFVGYAENSKGYRLYDPNKRNIVIARDCIFFENSFENFKEENRQKEEPFYERNVLSSSIDEVNVGNGDDGVVEEQIENGDDDEDVYSLDEDSDPVVARKRGRGRPKLIRDGGIGRPKKQYKEAEVLNFVGENPQTVNDALSSKEREHWKASMKSEFDSLTKNGTWVLVDRPKHKNVIGCRWVFTVKRKPSGEIEKFKARLVAQGCSQKPNIDYNETYAPVVRHSTIRLLLALAAKYKLLVNHVDVVAAYLNGDLAEEIYMTQPATFENRKNPDKVCKLRKPLYGLKQAGREWNKKVSEILTTMGFRRCQADSCVYIKRERGFTCLIGLVVNC</sequence>
<evidence type="ECO:0000256" key="14">
    <source>
        <dbReference type="ARBA" id="ARBA00022932"/>
    </source>
</evidence>
<keyword evidence="14" id="KW-0808">Transferase</keyword>
<evidence type="ECO:0000256" key="3">
    <source>
        <dbReference type="ARBA" id="ARBA00022670"/>
    </source>
</evidence>
<dbReference type="GO" id="GO:0004190">
    <property type="term" value="F:aspartic-type endopeptidase activity"/>
    <property type="evidence" value="ECO:0007669"/>
    <property type="project" value="UniProtKB-KW"/>
</dbReference>
<evidence type="ECO:0000256" key="8">
    <source>
        <dbReference type="ARBA" id="ARBA00022759"/>
    </source>
</evidence>
<keyword evidence="8" id="KW-0255">Endonuclease</keyword>
<evidence type="ECO:0000256" key="13">
    <source>
        <dbReference type="ARBA" id="ARBA00022918"/>
    </source>
</evidence>
<dbReference type="InterPro" id="IPR025724">
    <property type="entry name" value="GAG-pre-integrase_dom"/>
</dbReference>
<evidence type="ECO:0000256" key="11">
    <source>
        <dbReference type="ARBA" id="ARBA00022842"/>
    </source>
</evidence>
<dbReference type="GO" id="GO:0003887">
    <property type="term" value="F:DNA-directed DNA polymerase activity"/>
    <property type="evidence" value="ECO:0007669"/>
    <property type="project" value="UniProtKB-KW"/>
</dbReference>
<accession>W8B7K5</accession>
<dbReference type="InterPro" id="IPR054722">
    <property type="entry name" value="PolX-like_BBD"/>
</dbReference>
<name>W8B7K5_CERCA</name>
<keyword evidence="14" id="KW-0548">Nucleotidyltransferase</keyword>
<dbReference type="GO" id="GO:0008270">
    <property type="term" value="F:zinc ion binding"/>
    <property type="evidence" value="ECO:0007669"/>
    <property type="project" value="UniProtKB-KW"/>
</dbReference>
<dbReference type="GO" id="GO:0006310">
    <property type="term" value="P:DNA recombination"/>
    <property type="evidence" value="ECO:0007669"/>
    <property type="project" value="UniProtKB-KW"/>
</dbReference>
<keyword evidence="14" id="KW-0239">DNA-directed DNA polymerase</keyword>
<protein>
    <submittedName>
        <fullName evidence="21">Retrovirus-related Pol polyprotein from transposon TNT 1-94</fullName>
    </submittedName>
</protein>
<evidence type="ECO:0000256" key="15">
    <source>
        <dbReference type="ARBA" id="ARBA00023113"/>
    </source>
</evidence>
<evidence type="ECO:0000256" key="9">
    <source>
        <dbReference type="ARBA" id="ARBA00022801"/>
    </source>
</evidence>
<keyword evidence="4" id="KW-0540">Nuclease</keyword>
<dbReference type="InterPro" id="IPR036397">
    <property type="entry name" value="RNaseH_sf"/>
</dbReference>
<dbReference type="InterPro" id="IPR001878">
    <property type="entry name" value="Znf_CCHC"/>
</dbReference>
<dbReference type="Pfam" id="PF13976">
    <property type="entry name" value="gag_pre-integrs"/>
    <property type="match status" value="1"/>
</dbReference>
<evidence type="ECO:0000259" key="19">
    <source>
        <dbReference type="PROSITE" id="PS50158"/>
    </source>
</evidence>
<dbReference type="Pfam" id="PF07727">
    <property type="entry name" value="RVT_2"/>
    <property type="match status" value="1"/>
</dbReference>
<keyword evidence="16" id="KW-0233">DNA recombination</keyword>
<dbReference type="GO" id="GO:0042575">
    <property type="term" value="C:DNA polymerase complex"/>
    <property type="evidence" value="ECO:0007669"/>
    <property type="project" value="UniProtKB-ARBA"/>
</dbReference>
<dbReference type="SUPFAM" id="SSF57756">
    <property type="entry name" value="Retrovirus zinc finger-like domains"/>
    <property type="match status" value="1"/>
</dbReference>
<dbReference type="GO" id="GO:0003676">
    <property type="term" value="F:nucleic acid binding"/>
    <property type="evidence" value="ECO:0007669"/>
    <property type="project" value="InterPro"/>
</dbReference>
<keyword evidence="2" id="KW-1188">Viral release from host cell</keyword>
<evidence type="ECO:0000256" key="10">
    <source>
        <dbReference type="ARBA" id="ARBA00022840"/>
    </source>
</evidence>
<dbReference type="PROSITE" id="PS50994">
    <property type="entry name" value="INTEGRASE"/>
    <property type="match status" value="1"/>
</dbReference>
<keyword evidence="15" id="KW-0917">Virion maturation</keyword>
<evidence type="ECO:0000256" key="17">
    <source>
        <dbReference type="ARBA" id="ARBA00023268"/>
    </source>
</evidence>
<dbReference type="SUPFAM" id="SSF53098">
    <property type="entry name" value="Ribonuclease H-like"/>
    <property type="match status" value="1"/>
</dbReference>
<keyword evidence="7" id="KW-0064">Aspartyl protease</keyword>
<feature type="domain" description="CCHC-type" evidence="19">
    <location>
        <begin position="64"/>
        <end position="78"/>
    </location>
</feature>
<keyword evidence="6" id="KW-0547">Nucleotide-binding</keyword>
<dbReference type="InterPro" id="IPR043502">
    <property type="entry name" value="DNA/RNA_pol_sf"/>
</dbReference>
<dbReference type="GO" id="GO:0015074">
    <property type="term" value="P:DNA integration"/>
    <property type="evidence" value="ECO:0007669"/>
    <property type="project" value="UniProtKB-KW"/>
</dbReference>
<evidence type="ECO:0000256" key="4">
    <source>
        <dbReference type="ARBA" id="ARBA00022722"/>
    </source>
</evidence>
<evidence type="ECO:0000256" key="12">
    <source>
        <dbReference type="ARBA" id="ARBA00022908"/>
    </source>
</evidence>
<evidence type="ECO:0000256" key="6">
    <source>
        <dbReference type="ARBA" id="ARBA00022741"/>
    </source>
</evidence>
<dbReference type="PROSITE" id="PS50158">
    <property type="entry name" value="ZF_CCHC"/>
    <property type="match status" value="1"/>
</dbReference>
<dbReference type="InterPro" id="IPR001584">
    <property type="entry name" value="Integrase_cat-core"/>
</dbReference>
<organism evidence="21">
    <name type="scientific">Ceratitis capitata</name>
    <name type="common">Mediterranean fruit fly</name>
    <name type="synonym">Tephritis capitata</name>
    <dbReference type="NCBI Taxonomy" id="7213"/>
    <lineage>
        <taxon>Eukaryota</taxon>
        <taxon>Metazoa</taxon>
        <taxon>Ecdysozoa</taxon>
        <taxon>Arthropoda</taxon>
        <taxon>Hexapoda</taxon>
        <taxon>Insecta</taxon>
        <taxon>Pterygota</taxon>
        <taxon>Neoptera</taxon>
        <taxon>Endopterygota</taxon>
        <taxon>Diptera</taxon>
        <taxon>Brachycera</taxon>
        <taxon>Muscomorpha</taxon>
        <taxon>Tephritoidea</taxon>
        <taxon>Tephritidae</taxon>
        <taxon>Ceratitis</taxon>
        <taxon>Ceratitis</taxon>
    </lineage>
</organism>
<dbReference type="EMBL" id="GAMC01020736">
    <property type="protein sequence ID" value="JAB85819.1"/>
    <property type="molecule type" value="mRNA"/>
</dbReference>
<dbReference type="InterPro" id="IPR039537">
    <property type="entry name" value="Retrotran_Ty1/copia-like"/>
</dbReference>
<proteinExistence type="evidence at transcript level"/>
<dbReference type="AlphaFoldDB" id="W8B7K5"/>
<evidence type="ECO:0000256" key="16">
    <source>
        <dbReference type="ARBA" id="ARBA00023172"/>
    </source>
</evidence>
<dbReference type="Pfam" id="PF00665">
    <property type="entry name" value="rve"/>
    <property type="match status" value="1"/>
</dbReference>
<reference evidence="21" key="1">
    <citation type="submission" date="2013-07" db="EMBL/GenBank/DDBJ databases">
        <authorList>
            <person name="Geib S."/>
        </authorList>
    </citation>
    <scope>NUCLEOTIDE SEQUENCE</scope>
</reference>
<dbReference type="PANTHER" id="PTHR42648">
    <property type="entry name" value="TRANSPOSASE, PUTATIVE-RELATED"/>
    <property type="match status" value="1"/>
</dbReference>
<dbReference type="SMART" id="SM00343">
    <property type="entry name" value="ZnF_C2HC"/>
    <property type="match status" value="1"/>
</dbReference>
<evidence type="ECO:0000256" key="2">
    <source>
        <dbReference type="ARBA" id="ARBA00022612"/>
    </source>
</evidence>
<keyword evidence="12" id="KW-0229">DNA integration</keyword>
<evidence type="ECO:0000256" key="5">
    <source>
        <dbReference type="ARBA" id="ARBA00022723"/>
    </source>
</evidence>
<keyword evidence="17" id="KW-0511">Multifunctional enzyme</keyword>
<gene>
    <name evidence="21" type="primary">POLX</name>
</gene>
<evidence type="ECO:0000256" key="18">
    <source>
        <dbReference type="PROSITE-ProRule" id="PRU00047"/>
    </source>
</evidence>
<dbReference type="SUPFAM" id="SSF56672">
    <property type="entry name" value="DNA/RNA polymerases"/>
    <property type="match status" value="1"/>
</dbReference>